<keyword evidence="6" id="KW-0812">Transmembrane</keyword>
<dbReference type="GO" id="GO:0015031">
    <property type="term" value="P:protein transport"/>
    <property type="evidence" value="ECO:0007669"/>
    <property type="project" value="UniProtKB-KW"/>
</dbReference>
<organism evidence="11 12">
    <name type="scientific">Noviherbaspirillum saxi</name>
    <dbReference type="NCBI Taxonomy" id="2320863"/>
    <lineage>
        <taxon>Bacteria</taxon>
        <taxon>Pseudomonadati</taxon>
        <taxon>Pseudomonadota</taxon>
        <taxon>Betaproteobacteria</taxon>
        <taxon>Burkholderiales</taxon>
        <taxon>Oxalobacteraceae</taxon>
        <taxon>Noviherbaspirillum</taxon>
    </lineage>
</organism>
<dbReference type="Pfam" id="PF03544">
    <property type="entry name" value="TonB_C"/>
    <property type="match status" value="1"/>
</dbReference>
<gene>
    <name evidence="11" type="ORF">D3871_29285</name>
</gene>
<sequence length="244" mass="26795">MNRFAAILAVIGSTILVGCATQPPVQKEKSQRPASLAAQSSAARLSNQIRSNIAFDVPKDWLRNDPAEYSVTLFPDGSVRDIQLLSSSGLPGFDSAVLKAIEKSQPYSLSGISSSPPRFILLARPLERDEIRTGTTPTSRNVPNEIYASQVRNGNVAPEYPVGSLTRKESGTVLLRVLVNRGGTVDRLELIKSSGYVELDESARLAVSTWKFTRSKEETVRNATTWVQVPIKFELPETDRPIER</sequence>
<keyword evidence="4" id="KW-1003">Cell membrane</keyword>
<evidence type="ECO:0000256" key="6">
    <source>
        <dbReference type="ARBA" id="ARBA00022692"/>
    </source>
</evidence>
<keyword evidence="9" id="KW-0472">Membrane</keyword>
<keyword evidence="7" id="KW-0653">Protein transport</keyword>
<evidence type="ECO:0000256" key="9">
    <source>
        <dbReference type="ARBA" id="ARBA00023136"/>
    </source>
</evidence>
<evidence type="ECO:0000256" key="5">
    <source>
        <dbReference type="ARBA" id="ARBA00022519"/>
    </source>
</evidence>
<reference evidence="12" key="1">
    <citation type="submission" date="2018-09" db="EMBL/GenBank/DDBJ databases">
        <authorList>
            <person name="Zhu H."/>
        </authorList>
    </citation>
    <scope>NUCLEOTIDE SEQUENCE [LARGE SCALE GENOMIC DNA]</scope>
    <source>
        <strain evidence="12">K1R23-30</strain>
    </source>
</reference>
<evidence type="ECO:0000256" key="4">
    <source>
        <dbReference type="ARBA" id="ARBA00022475"/>
    </source>
</evidence>
<dbReference type="Gene3D" id="3.30.1150.10">
    <property type="match status" value="2"/>
</dbReference>
<dbReference type="EMBL" id="QYUO01000003">
    <property type="protein sequence ID" value="RJF92677.1"/>
    <property type="molecule type" value="Genomic_DNA"/>
</dbReference>
<proteinExistence type="inferred from homology"/>
<dbReference type="InterPro" id="IPR006260">
    <property type="entry name" value="TonB/TolA_C"/>
</dbReference>
<dbReference type="InterPro" id="IPR037682">
    <property type="entry name" value="TonB_C"/>
</dbReference>
<evidence type="ECO:0000256" key="8">
    <source>
        <dbReference type="ARBA" id="ARBA00022989"/>
    </source>
</evidence>
<dbReference type="Pfam" id="PF13103">
    <property type="entry name" value="TonB_2"/>
    <property type="match status" value="1"/>
</dbReference>
<dbReference type="OrthoDB" id="9792439at2"/>
<dbReference type="PROSITE" id="PS52015">
    <property type="entry name" value="TONB_CTD"/>
    <property type="match status" value="1"/>
</dbReference>
<dbReference type="GO" id="GO:0098797">
    <property type="term" value="C:plasma membrane protein complex"/>
    <property type="evidence" value="ECO:0007669"/>
    <property type="project" value="TreeGrafter"/>
</dbReference>
<dbReference type="RefSeq" id="WP_119772668.1">
    <property type="nucleotide sequence ID" value="NZ_QYUO01000003.1"/>
</dbReference>
<evidence type="ECO:0000256" key="3">
    <source>
        <dbReference type="ARBA" id="ARBA00022448"/>
    </source>
</evidence>
<comment type="caution">
    <text evidence="11">The sequence shown here is derived from an EMBL/GenBank/DDBJ whole genome shotgun (WGS) entry which is preliminary data.</text>
</comment>
<dbReference type="Proteomes" id="UP000265955">
    <property type="component" value="Unassembled WGS sequence"/>
</dbReference>
<evidence type="ECO:0000256" key="1">
    <source>
        <dbReference type="ARBA" id="ARBA00004383"/>
    </source>
</evidence>
<dbReference type="NCBIfam" id="TIGR01352">
    <property type="entry name" value="tonB_Cterm"/>
    <property type="match status" value="1"/>
</dbReference>
<protein>
    <submittedName>
        <fullName evidence="11">TonB family protein</fullName>
    </submittedName>
</protein>
<evidence type="ECO:0000313" key="11">
    <source>
        <dbReference type="EMBL" id="RJF92677.1"/>
    </source>
</evidence>
<feature type="domain" description="TonB C-terminal" evidence="10">
    <location>
        <begin position="145"/>
        <end position="242"/>
    </location>
</feature>
<comment type="similarity">
    <text evidence="2">Belongs to the TonB family.</text>
</comment>
<comment type="subcellular location">
    <subcellularLocation>
        <location evidence="1">Cell inner membrane</location>
        <topology evidence="1">Single-pass membrane protein</topology>
        <orientation evidence="1">Periplasmic side</orientation>
    </subcellularLocation>
</comment>
<dbReference type="SUPFAM" id="SSF74653">
    <property type="entry name" value="TolA/TonB C-terminal domain"/>
    <property type="match status" value="2"/>
</dbReference>
<dbReference type="InterPro" id="IPR051045">
    <property type="entry name" value="TonB-dependent_transducer"/>
</dbReference>
<name>A0A3A3FHP8_9BURK</name>
<dbReference type="AlphaFoldDB" id="A0A3A3FHP8"/>
<evidence type="ECO:0000259" key="10">
    <source>
        <dbReference type="PROSITE" id="PS52015"/>
    </source>
</evidence>
<dbReference type="GO" id="GO:0055085">
    <property type="term" value="P:transmembrane transport"/>
    <property type="evidence" value="ECO:0007669"/>
    <property type="project" value="InterPro"/>
</dbReference>
<dbReference type="PROSITE" id="PS51257">
    <property type="entry name" value="PROKAR_LIPOPROTEIN"/>
    <property type="match status" value="1"/>
</dbReference>
<evidence type="ECO:0000313" key="12">
    <source>
        <dbReference type="Proteomes" id="UP000265955"/>
    </source>
</evidence>
<keyword evidence="3" id="KW-0813">Transport</keyword>
<evidence type="ECO:0000256" key="7">
    <source>
        <dbReference type="ARBA" id="ARBA00022927"/>
    </source>
</evidence>
<keyword evidence="5" id="KW-0997">Cell inner membrane</keyword>
<dbReference type="PANTHER" id="PTHR33446">
    <property type="entry name" value="PROTEIN TONB-RELATED"/>
    <property type="match status" value="1"/>
</dbReference>
<keyword evidence="12" id="KW-1185">Reference proteome</keyword>
<dbReference type="PANTHER" id="PTHR33446:SF2">
    <property type="entry name" value="PROTEIN TONB"/>
    <property type="match status" value="1"/>
</dbReference>
<accession>A0A3A3FHP8</accession>
<evidence type="ECO:0000256" key="2">
    <source>
        <dbReference type="ARBA" id="ARBA00006555"/>
    </source>
</evidence>
<keyword evidence="8" id="KW-1133">Transmembrane helix</keyword>
<dbReference type="GO" id="GO:0031992">
    <property type="term" value="F:energy transducer activity"/>
    <property type="evidence" value="ECO:0007669"/>
    <property type="project" value="TreeGrafter"/>
</dbReference>